<dbReference type="EMBL" id="JACHGF010000002">
    <property type="protein sequence ID" value="MBB5283231.1"/>
    <property type="molecule type" value="Genomic_DNA"/>
</dbReference>
<organism evidence="2 3">
    <name type="scientific">Rhabdobacter roseus</name>
    <dbReference type="NCBI Taxonomy" id="1655419"/>
    <lineage>
        <taxon>Bacteria</taxon>
        <taxon>Pseudomonadati</taxon>
        <taxon>Bacteroidota</taxon>
        <taxon>Cytophagia</taxon>
        <taxon>Cytophagales</taxon>
        <taxon>Cytophagaceae</taxon>
        <taxon>Rhabdobacter</taxon>
    </lineage>
</organism>
<dbReference type="RefSeq" id="WP_184172447.1">
    <property type="nucleotide sequence ID" value="NZ_JACHGF010000002.1"/>
</dbReference>
<dbReference type="Proteomes" id="UP000557307">
    <property type="component" value="Unassembled WGS sequence"/>
</dbReference>
<dbReference type="Pfam" id="PF05893">
    <property type="entry name" value="LuxC"/>
    <property type="match status" value="1"/>
</dbReference>
<evidence type="ECO:0000313" key="3">
    <source>
        <dbReference type="Proteomes" id="UP000557307"/>
    </source>
</evidence>
<dbReference type="InterPro" id="IPR008670">
    <property type="entry name" value="CoA_reduct_LuxC"/>
</dbReference>
<evidence type="ECO:0008006" key="4">
    <source>
        <dbReference type="Google" id="ProtNLM"/>
    </source>
</evidence>
<proteinExistence type="predicted"/>
<dbReference type="GO" id="GO:0008218">
    <property type="term" value="P:bioluminescence"/>
    <property type="evidence" value="ECO:0007669"/>
    <property type="project" value="InterPro"/>
</dbReference>
<sequence>MIPRTQRYKAFAQLGELLLSPDFEPELDYLAQRTHHTNTWFTTENVLHSLRALAREYLDADKLAAWADTYPEPAQNRKIGVVMAGNVPAVGFHDALSVLISGHVLLAKLSQDDRILIPALLAELVRIEPAFQPYVQFVERLNDADAFIATGSDNSARYFEYYFSKKPNIIRKNRVSVGVLTGHESQEELLALGHDVLQYYGLGCRNIAKLYLPVGYDFSTFYEAIEPLRDYCLNHHKYFNNYEYNKSILLVNGTPHLDNGFLLLTENPSPVSPLAVLYYETYKSLGDVQQLLEQNAEKTQCVVSTSPELSQALPPGTAQQPGLFNYADGVDTMAFLSSL</sequence>
<evidence type="ECO:0000256" key="1">
    <source>
        <dbReference type="ARBA" id="ARBA00022857"/>
    </source>
</evidence>
<comment type="caution">
    <text evidence="2">The sequence shown here is derived from an EMBL/GenBank/DDBJ whole genome shotgun (WGS) entry which is preliminary data.</text>
</comment>
<dbReference type="GO" id="GO:0003995">
    <property type="term" value="F:acyl-CoA dehydrogenase activity"/>
    <property type="evidence" value="ECO:0007669"/>
    <property type="project" value="InterPro"/>
</dbReference>
<evidence type="ECO:0000313" key="2">
    <source>
        <dbReference type="EMBL" id="MBB5283231.1"/>
    </source>
</evidence>
<name>A0A840TIQ3_9BACT</name>
<keyword evidence="3" id="KW-1185">Reference proteome</keyword>
<accession>A0A840TIQ3</accession>
<gene>
    <name evidence="2" type="ORF">HNQ92_001357</name>
</gene>
<protein>
    <recommendedName>
        <fullName evidence="4">Acyl-CoA reductase</fullName>
    </recommendedName>
</protein>
<dbReference type="AlphaFoldDB" id="A0A840TIQ3"/>
<reference evidence="2 3" key="1">
    <citation type="submission" date="2020-08" db="EMBL/GenBank/DDBJ databases">
        <title>Genomic Encyclopedia of Type Strains, Phase IV (KMG-IV): sequencing the most valuable type-strain genomes for metagenomic binning, comparative biology and taxonomic classification.</title>
        <authorList>
            <person name="Goeker M."/>
        </authorList>
    </citation>
    <scope>NUCLEOTIDE SEQUENCE [LARGE SCALE GENOMIC DNA]</scope>
    <source>
        <strain evidence="2 3">DSM 105074</strain>
    </source>
</reference>
<keyword evidence="1" id="KW-0521">NADP</keyword>